<dbReference type="InterPro" id="IPR050596">
    <property type="entry name" value="AspAT/PAT-like"/>
</dbReference>
<evidence type="ECO:0000256" key="1">
    <source>
        <dbReference type="ARBA" id="ARBA00001933"/>
    </source>
</evidence>
<dbReference type="InterPro" id="IPR015421">
    <property type="entry name" value="PyrdxlP-dep_Trfase_major"/>
</dbReference>
<evidence type="ECO:0000256" key="6">
    <source>
        <dbReference type="ARBA" id="ARBA00049185"/>
    </source>
</evidence>
<dbReference type="PROSITE" id="PS00105">
    <property type="entry name" value="AA_TRANSFER_CLASS_1"/>
    <property type="match status" value="1"/>
</dbReference>
<dbReference type="Proteomes" id="UP000289411">
    <property type="component" value="Unassembled WGS sequence"/>
</dbReference>
<evidence type="ECO:0000256" key="5">
    <source>
        <dbReference type="ARBA" id="ARBA00022898"/>
    </source>
</evidence>
<evidence type="ECO:0000256" key="2">
    <source>
        <dbReference type="ARBA" id="ARBA00007441"/>
    </source>
</evidence>
<comment type="similarity">
    <text evidence="2 7">Belongs to the class-I pyridoxal-phosphate-dependent aminotransferase family.</text>
</comment>
<evidence type="ECO:0000313" key="9">
    <source>
        <dbReference type="EMBL" id="RYB07593.1"/>
    </source>
</evidence>
<dbReference type="NCBIfam" id="NF005732">
    <property type="entry name" value="PRK07550.1"/>
    <property type="match status" value="1"/>
</dbReference>
<dbReference type="Gene3D" id="3.40.640.10">
    <property type="entry name" value="Type I PLP-dependent aspartate aminotransferase-like (Major domain)"/>
    <property type="match status" value="1"/>
</dbReference>
<dbReference type="EMBL" id="QYBC01000001">
    <property type="protein sequence ID" value="RYB07593.1"/>
    <property type="molecule type" value="Genomic_DNA"/>
</dbReference>
<evidence type="ECO:0000259" key="8">
    <source>
        <dbReference type="Pfam" id="PF00155"/>
    </source>
</evidence>
<dbReference type="InterPro" id="IPR015424">
    <property type="entry name" value="PyrdxlP-dep_Trfase"/>
</dbReference>
<dbReference type="PANTHER" id="PTHR46383">
    <property type="entry name" value="ASPARTATE AMINOTRANSFERASE"/>
    <property type="match status" value="1"/>
</dbReference>
<dbReference type="SUPFAM" id="SSF53383">
    <property type="entry name" value="PLP-dependent transferases"/>
    <property type="match status" value="1"/>
</dbReference>
<dbReference type="RefSeq" id="WP_129217058.1">
    <property type="nucleotide sequence ID" value="NZ_QYBC01000001.1"/>
</dbReference>
<dbReference type="Pfam" id="PF00155">
    <property type="entry name" value="Aminotran_1_2"/>
    <property type="match status" value="1"/>
</dbReference>
<keyword evidence="5" id="KW-0663">Pyridoxal phosphate</keyword>
<dbReference type="GO" id="GO:0006520">
    <property type="term" value="P:amino acid metabolic process"/>
    <property type="evidence" value="ECO:0007669"/>
    <property type="project" value="InterPro"/>
</dbReference>
<comment type="cofactor">
    <cofactor evidence="1 7">
        <name>pyridoxal 5'-phosphate</name>
        <dbReference type="ChEBI" id="CHEBI:597326"/>
    </cofactor>
</comment>
<dbReference type="GO" id="GO:0030170">
    <property type="term" value="F:pyridoxal phosphate binding"/>
    <property type="evidence" value="ECO:0007669"/>
    <property type="project" value="InterPro"/>
</dbReference>
<accession>A0A4Q2RK03</accession>
<feature type="domain" description="Aminotransferase class I/classII large" evidence="8">
    <location>
        <begin position="34"/>
        <end position="382"/>
    </location>
</feature>
<protein>
    <recommendedName>
        <fullName evidence="7">Aminotransferase</fullName>
        <ecNumber evidence="7">2.6.1.-</ecNumber>
    </recommendedName>
</protein>
<keyword evidence="10" id="KW-1185">Reference proteome</keyword>
<dbReference type="CDD" id="cd00609">
    <property type="entry name" value="AAT_like"/>
    <property type="match status" value="1"/>
</dbReference>
<comment type="catalytic activity">
    <reaction evidence="6">
        <text>L-aspartate + 2-oxoglutarate = oxaloacetate + L-glutamate</text>
        <dbReference type="Rhea" id="RHEA:21824"/>
        <dbReference type="ChEBI" id="CHEBI:16452"/>
        <dbReference type="ChEBI" id="CHEBI:16810"/>
        <dbReference type="ChEBI" id="CHEBI:29985"/>
        <dbReference type="ChEBI" id="CHEBI:29991"/>
        <dbReference type="EC" id="2.6.1.1"/>
    </reaction>
</comment>
<reference evidence="9 10" key="1">
    <citation type="submission" date="2018-09" db="EMBL/GenBank/DDBJ databases">
        <authorList>
            <person name="Grouzdev D.S."/>
            <person name="Krutkina M.S."/>
        </authorList>
    </citation>
    <scope>NUCLEOTIDE SEQUENCE [LARGE SCALE GENOMIC DNA]</scope>
    <source>
        <strain evidence="9 10">RmlP001</strain>
    </source>
</reference>
<comment type="caution">
    <text evidence="9">The sequence shown here is derived from an EMBL/GenBank/DDBJ whole genome shotgun (WGS) entry which is preliminary data.</text>
</comment>
<evidence type="ECO:0000256" key="4">
    <source>
        <dbReference type="ARBA" id="ARBA00022679"/>
    </source>
</evidence>
<dbReference type="OrthoDB" id="9766084at2"/>
<sequence>MRLNPRLLATDAPPIPAAAAWRAAYDGRHGPLLDLAQAVPGLPPPDALLERLARAARDPASATYGPITGDAALRDALAADIAATYGAAVTPAEVAITSGCNEAFTVTALALAGPGDAVMLPAPWYFNHKMTLDMMGVAAVPLPCRAEAGFVPSVDEARALLTPATRAIVLVSPNNPTGATYPAAVLAAFAALAREAGIALVVDETYRDFLPDGHGRPHGLFADPAWRDTVIQLYSFSKSYAVPGHRLGAVVAGAAVLAEIAKVLDCVTICPPRVAQAAVAWAVEGTRAWRAEVRAAVNRRAALFAEVVAASPGWSVSAMGAYFAFVRHPFAAPGLAVAERLAREAGVVALPGSFFGPGQDDHLRFAFANAGEGQIAAVAARLAVLGAG</sequence>
<name>A0A4Q2RK03_9HYPH</name>
<evidence type="ECO:0000256" key="3">
    <source>
        <dbReference type="ARBA" id="ARBA00022576"/>
    </source>
</evidence>
<dbReference type="InterPro" id="IPR004839">
    <property type="entry name" value="Aminotransferase_I/II_large"/>
</dbReference>
<proteinExistence type="inferred from homology"/>
<dbReference type="PANTHER" id="PTHR46383:SF1">
    <property type="entry name" value="ASPARTATE AMINOTRANSFERASE"/>
    <property type="match status" value="1"/>
</dbReference>
<dbReference type="AlphaFoldDB" id="A0A4Q2RK03"/>
<evidence type="ECO:0000313" key="10">
    <source>
        <dbReference type="Proteomes" id="UP000289411"/>
    </source>
</evidence>
<dbReference type="InterPro" id="IPR004838">
    <property type="entry name" value="NHTrfase_class1_PyrdxlP-BS"/>
</dbReference>
<keyword evidence="4 7" id="KW-0808">Transferase</keyword>
<dbReference type="GO" id="GO:0004069">
    <property type="term" value="F:L-aspartate:2-oxoglutarate aminotransferase activity"/>
    <property type="evidence" value="ECO:0007669"/>
    <property type="project" value="UniProtKB-EC"/>
</dbReference>
<organism evidence="9 10">
    <name type="scientific">Lichenibacterium ramalinae</name>
    <dbReference type="NCBI Taxonomy" id="2316527"/>
    <lineage>
        <taxon>Bacteria</taxon>
        <taxon>Pseudomonadati</taxon>
        <taxon>Pseudomonadota</taxon>
        <taxon>Alphaproteobacteria</taxon>
        <taxon>Hyphomicrobiales</taxon>
        <taxon>Lichenihabitantaceae</taxon>
        <taxon>Lichenibacterium</taxon>
    </lineage>
</organism>
<reference evidence="9 10" key="2">
    <citation type="submission" date="2019-02" db="EMBL/GenBank/DDBJ databases">
        <title>'Lichenibacterium ramalinii' gen. nov. sp. nov., 'Lichenibacterium minor' gen. nov. sp. nov.</title>
        <authorList>
            <person name="Pankratov T."/>
        </authorList>
    </citation>
    <scope>NUCLEOTIDE SEQUENCE [LARGE SCALE GENOMIC DNA]</scope>
    <source>
        <strain evidence="9 10">RmlP001</strain>
    </source>
</reference>
<dbReference type="EC" id="2.6.1.-" evidence="7"/>
<gene>
    <name evidence="9" type="ORF">D3272_00185</name>
</gene>
<keyword evidence="3 7" id="KW-0032">Aminotransferase</keyword>
<evidence type="ECO:0000256" key="7">
    <source>
        <dbReference type="RuleBase" id="RU000481"/>
    </source>
</evidence>